<dbReference type="SUPFAM" id="SSF90123">
    <property type="entry name" value="ABC transporter transmembrane region"/>
    <property type="match status" value="1"/>
</dbReference>
<sequence length="127" mass="14141">MAEAADHGKAMPESEKKKEQSLPFYQLFSFADKYDYLLMISGSIGAVIHGSSMPVFFLLFGEMVNGFGKNQMDLHKMTHEVAKYALYFVYLGLVVCLSSYAGGIRDLGSAFSSVISPLFARIQFKFL</sequence>
<keyword evidence="3 5" id="KW-1133">Transmembrane helix</keyword>
<dbReference type="GO" id="GO:0005886">
    <property type="term" value="C:plasma membrane"/>
    <property type="evidence" value="ECO:0007669"/>
    <property type="project" value="TreeGrafter"/>
</dbReference>
<dbReference type="Gene3D" id="1.20.1560.10">
    <property type="entry name" value="ABC transporter type 1, transmembrane domain"/>
    <property type="match status" value="1"/>
</dbReference>
<gene>
    <name evidence="6" type="ORF">Sradi_0796700</name>
</gene>
<comment type="subcellular location">
    <subcellularLocation>
        <location evidence="1">Membrane</location>
        <topology evidence="1">Multi-pass membrane protein</topology>
    </subcellularLocation>
</comment>
<dbReference type="InterPro" id="IPR039421">
    <property type="entry name" value="Type_1_exporter"/>
</dbReference>
<evidence type="ECO:0000256" key="3">
    <source>
        <dbReference type="ARBA" id="ARBA00022989"/>
    </source>
</evidence>
<feature type="transmembrane region" description="Helical" evidence="5">
    <location>
        <begin position="36"/>
        <end position="60"/>
    </location>
</feature>
<dbReference type="AlphaFoldDB" id="A0AAW2VR28"/>
<accession>A0AAW2VR28</accession>
<evidence type="ECO:0000256" key="1">
    <source>
        <dbReference type="ARBA" id="ARBA00004141"/>
    </source>
</evidence>
<reference evidence="6" key="2">
    <citation type="journal article" date="2024" name="Plant">
        <title>Genomic evolution and insights into agronomic trait innovations of Sesamum species.</title>
        <authorList>
            <person name="Miao H."/>
            <person name="Wang L."/>
            <person name="Qu L."/>
            <person name="Liu H."/>
            <person name="Sun Y."/>
            <person name="Le M."/>
            <person name="Wang Q."/>
            <person name="Wei S."/>
            <person name="Zheng Y."/>
            <person name="Lin W."/>
            <person name="Duan Y."/>
            <person name="Cao H."/>
            <person name="Xiong S."/>
            <person name="Wang X."/>
            <person name="Wei L."/>
            <person name="Li C."/>
            <person name="Ma Q."/>
            <person name="Ju M."/>
            <person name="Zhao R."/>
            <person name="Li G."/>
            <person name="Mu C."/>
            <person name="Tian Q."/>
            <person name="Mei H."/>
            <person name="Zhang T."/>
            <person name="Gao T."/>
            <person name="Zhang H."/>
        </authorList>
    </citation>
    <scope>NUCLEOTIDE SEQUENCE</scope>
    <source>
        <strain evidence="6">G02</strain>
    </source>
</reference>
<evidence type="ECO:0000256" key="2">
    <source>
        <dbReference type="ARBA" id="ARBA00022692"/>
    </source>
</evidence>
<keyword evidence="4 5" id="KW-0472">Membrane</keyword>
<name>A0AAW2VR28_SESRA</name>
<dbReference type="PANTHER" id="PTHR24222">
    <property type="entry name" value="ABC TRANSPORTER B FAMILY"/>
    <property type="match status" value="1"/>
</dbReference>
<evidence type="ECO:0000256" key="4">
    <source>
        <dbReference type="ARBA" id="ARBA00023136"/>
    </source>
</evidence>
<evidence type="ECO:0000313" key="6">
    <source>
        <dbReference type="EMBL" id="KAL0431707.1"/>
    </source>
</evidence>
<comment type="caution">
    <text evidence="6">The sequence shown here is derived from an EMBL/GenBank/DDBJ whole genome shotgun (WGS) entry which is preliminary data.</text>
</comment>
<dbReference type="GO" id="GO:0005524">
    <property type="term" value="F:ATP binding"/>
    <property type="evidence" value="ECO:0007669"/>
    <property type="project" value="InterPro"/>
</dbReference>
<evidence type="ECO:0000256" key="5">
    <source>
        <dbReference type="SAM" id="Phobius"/>
    </source>
</evidence>
<dbReference type="EMBL" id="JACGWJ010000003">
    <property type="protein sequence ID" value="KAL0431707.1"/>
    <property type="molecule type" value="Genomic_DNA"/>
</dbReference>
<proteinExistence type="predicted"/>
<keyword evidence="2 5" id="KW-0812">Transmembrane</keyword>
<dbReference type="GO" id="GO:0042626">
    <property type="term" value="F:ATPase-coupled transmembrane transporter activity"/>
    <property type="evidence" value="ECO:0007669"/>
    <property type="project" value="TreeGrafter"/>
</dbReference>
<reference evidence="6" key="1">
    <citation type="submission" date="2020-06" db="EMBL/GenBank/DDBJ databases">
        <authorList>
            <person name="Li T."/>
            <person name="Hu X."/>
            <person name="Zhang T."/>
            <person name="Song X."/>
            <person name="Zhang H."/>
            <person name="Dai N."/>
            <person name="Sheng W."/>
            <person name="Hou X."/>
            <person name="Wei L."/>
        </authorList>
    </citation>
    <scope>NUCLEOTIDE SEQUENCE</scope>
    <source>
        <strain evidence="6">G02</strain>
        <tissue evidence="6">Leaf</tissue>
    </source>
</reference>
<dbReference type="PANTHER" id="PTHR24222:SF76">
    <property type="entry name" value="MYCOBACTIN IMPORT ATP-BINDING_PERMEASE PROTEIN IRTB"/>
    <property type="match status" value="1"/>
</dbReference>
<protein>
    <submittedName>
        <fullName evidence="6">ABC transporter B family member 19</fullName>
    </submittedName>
</protein>
<feature type="transmembrane region" description="Helical" evidence="5">
    <location>
        <begin position="81"/>
        <end position="101"/>
    </location>
</feature>
<organism evidence="6">
    <name type="scientific">Sesamum radiatum</name>
    <name type="common">Black benniseed</name>
    <dbReference type="NCBI Taxonomy" id="300843"/>
    <lineage>
        <taxon>Eukaryota</taxon>
        <taxon>Viridiplantae</taxon>
        <taxon>Streptophyta</taxon>
        <taxon>Embryophyta</taxon>
        <taxon>Tracheophyta</taxon>
        <taxon>Spermatophyta</taxon>
        <taxon>Magnoliopsida</taxon>
        <taxon>eudicotyledons</taxon>
        <taxon>Gunneridae</taxon>
        <taxon>Pentapetalae</taxon>
        <taxon>asterids</taxon>
        <taxon>lamiids</taxon>
        <taxon>Lamiales</taxon>
        <taxon>Pedaliaceae</taxon>
        <taxon>Sesamum</taxon>
    </lineage>
</organism>
<dbReference type="InterPro" id="IPR036640">
    <property type="entry name" value="ABC1_TM_sf"/>
</dbReference>